<dbReference type="SUPFAM" id="SSF53756">
    <property type="entry name" value="UDP-Glycosyltransferase/glycogen phosphorylase"/>
    <property type="match status" value="1"/>
</dbReference>
<dbReference type="AlphaFoldDB" id="A0A7Y7UIT7"/>
<name>A0A7Y7UIT7_LACRH</name>
<dbReference type="Proteomes" id="UP000542889">
    <property type="component" value="Unassembled WGS sequence"/>
</dbReference>
<feature type="domain" description="Glucosyltransferase 3-like C-terminal" evidence="3">
    <location>
        <begin position="200"/>
        <end position="360"/>
    </location>
</feature>
<evidence type="ECO:0000259" key="2">
    <source>
        <dbReference type="Pfam" id="PF26334"/>
    </source>
</evidence>
<organism evidence="4 5">
    <name type="scientific">Lacticaseibacillus rhamnosus</name>
    <name type="common">Lactobacillus rhamnosus</name>
    <dbReference type="NCBI Taxonomy" id="47715"/>
    <lineage>
        <taxon>Bacteria</taxon>
        <taxon>Bacillati</taxon>
        <taxon>Bacillota</taxon>
        <taxon>Bacilli</taxon>
        <taxon>Lactobacillales</taxon>
        <taxon>Lactobacillaceae</taxon>
        <taxon>Lacticaseibacillus</taxon>
    </lineage>
</organism>
<accession>A0A7Y7UIT7</accession>
<gene>
    <name evidence="4" type="ORF">HWN39_04425</name>
</gene>
<evidence type="ECO:0000313" key="4">
    <source>
        <dbReference type="EMBL" id="NVO87743.1"/>
    </source>
</evidence>
<evidence type="ECO:0000313" key="5">
    <source>
        <dbReference type="Proteomes" id="UP000542889"/>
    </source>
</evidence>
<dbReference type="InterPro" id="IPR058592">
    <property type="entry name" value="Gtf3_C"/>
</dbReference>
<dbReference type="InterPro" id="IPR058591">
    <property type="entry name" value="Gtf3_N"/>
</dbReference>
<dbReference type="GO" id="GO:0016740">
    <property type="term" value="F:transferase activity"/>
    <property type="evidence" value="ECO:0007669"/>
    <property type="project" value="UniProtKB-KW"/>
</dbReference>
<sequence>MANYIFHFNSSNWPGYPFWDYGAAGKCHLDRETAAEELGFSRIDGFMYQWDDEPQDVINARMDGLLGGLQRNDCLITHWPFAPDFNQRWIQTFIDRIHLFGAKLIFLVDDMSSWRNNPVLPDPSKDNIDDYLASPEIQGEINLLSQGDGLIFHSKAMVDHYRNQLKLGGKQLHDRVSWYGPSLNITNYFQGPRHFDQGVDYAGALFKAAFLQELPDTFRINIYGARKEDQELAKNKNIHLHDRVDPEAIPQMLEGAYGLVWDSERYPDVVGPLGQYERYNTPAKFPMYLSANEPVIVWSQASTADFVRDNQIGLVIDSLDQLPDALKAVDENQYNQMLANVMRIAPLIRNGFFLKKAILDVMAKIYVQPTLYNK</sequence>
<feature type="domain" description="Glucosyltransferase 3-like N-terminal" evidence="2">
    <location>
        <begin position="20"/>
        <end position="160"/>
    </location>
</feature>
<protein>
    <submittedName>
        <fullName evidence="4">Glycosyltransferase</fullName>
    </submittedName>
</protein>
<evidence type="ECO:0000259" key="3">
    <source>
        <dbReference type="Pfam" id="PF26337"/>
    </source>
</evidence>
<proteinExistence type="predicted"/>
<dbReference type="EMBL" id="JABXWP010000004">
    <property type="protein sequence ID" value="NVO87743.1"/>
    <property type="molecule type" value="Genomic_DNA"/>
</dbReference>
<keyword evidence="1 4" id="KW-0808">Transferase</keyword>
<reference evidence="4 5" key="1">
    <citation type="submission" date="2020-06" db="EMBL/GenBank/DDBJ databases">
        <title>Lactobacillus rhamnosus QC,genome.</title>
        <authorList>
            <person name="Yi H."/>
            <person name="Jin M."/>
        </authorList>
    </citation>
    <scope>NUCLEOTIDE SEQUENCE [LARGE SCALE GENOMIC DNA]</scope>
    <source>
        <strain evidence="4 5">QC</strain>
    </source>
</reference>
<dbReference type="Pfam" id="PF26337">
    <property type="entry name" value="Gtf3_C"/>
    <property type="match status" value="1"/>
</dbReference>
<dbReference type="PIRSF" id="PIRSF007023">
    <property type="entry name" value="UDP-Galf_transf"/>
    <property type="match status" value="1"/>
</dbReference>
<dbReference type="RefSeq" id="WP_176817747.1">
    <property type="nucleotide sequence ID" value="NZ_JABXWP010000004.1"/>
</dbReference>
<dbReference type="Gene3D" id="3.40.50.2000">
    <property type="entry name" value="Glycogen Phosphorylase B"/>
    <property type="match status" value="2"/>
</dbReference>
<comment type="caution">
    <text evidence="4">The sequence shown here is derived from an EMBL/GenBank/DDBJ whole genome shotgun (WGS) entry which is preliminary data.</text>
</comment>
<evidence type="ECO:0000256" key="1">
    <source>
        <dbReference type="ARBA" id="ARBA00022679"/>
    </source>
</evidence>
<dbReference type="Pfam" id="PF26334">
    <property type="entry name" value="Gtf3_N"/>
    <property type="match status" value="1"/>
</dbReference>